<dbReference type="PANTHER" id="PTHR43861:SF1">
    <property type="entry name" value="TRANS-ACONITATE 2-METHYLTRANSFERASE"/>
    <property type="match status" value="1"/>
</dbReference>
<reference evidence="2 3" key="1">
    <citation type="submission" date="2018-03" db="EMBL/GenBank/DDBJ databases">
        <title>Genomic Encyclopedia of Archaeal and Bacterial Type Strains, Phase II (KMG-II): from individual species to whole genera.</title>
        <authorList>
            <person name="Goeker M."/>
        </authorList>
    </citation>
    <scope>NUCLEOTIDE SEQUENCE [LARGE SCALE GENOMIC DNA]</scope>
    <source>
        <strain evidence="2 3">DSM 100673</strain>
    </source>
</reference>
<gene>
    <name evidence="2" type="ORF">CLV88_10720</name>
</gene>
<comment type="caution">
    <text evidence="2">The sequence shown here is derived from an EMBL/GenBank/DDBJ whole genome shotgun (WGS) entry which is preliminary data.</text>
</comment>
<dbReference type="GO" id="GO:0032259">
    <property type="term" value="P:methylation"/>
    <property type="evidence" value="ECO:0007669"/>
    <property type="project" value="UniProtKB-KW"/>
</dbReference>
<keyword evidence="2" id="KW-0808">Transferase</keyword>
<keyword evidence="2" id="KW-0489">Methyltransferase</keyword>
<dbReference type="GO" id="GO:0008168">
    <property type="term" value="F:methyltransferase activity"/>
    <property type="evidence" value="ECO:0007669"/>
    <property type="project" value="UniProtKB-KW"/>
</dbReference>
<evidence type="ECO:0000313" key="2">
    <source>
        <dbReference type="EMBL" id="PSL19077.1"/>
    </source>
</evidence>
<dbReference type="OrthoDB" id="5642573at2"/>
<keyword evidence="3" id="KW-1185">Reference proteome</keyword>
<name>A0A2P8FBH0_9RHOB</name>
<dbReference type="Gene3D" id="3.40.50.150">
    <property type="entry name" value="Vaccinia Virus protein VP39"/>
    <property type="match status" value="1"/>
</dbReference>
<dbReference type="SUPFAM" id="SSF53335">
    <property type="entry name" value="S-adenosyl-L-methionine-dependent methyltransferases"/>
    <property type="match status" value="1"/>
</dbReference>
<proteinExistence type="predicted"/>
<dbReference type="CDD" id="cd02440">
    <property type="entry name" value="AdoMet_MTases"/>
    <property type="match status" value="1"/>
</dbReference>
<dbReference type="Proteomes" id="UP000240418">
    <property type="component" value="Unassembled WGS sequence"/>
</dbReference>
<accession>A0A2P8FBH0</accession>
<dbReference type="InterPro" id="IPR029063">
    <property type="entry name" value="SAM-dependent_MTases_sf"/>
</dbReference>
<organism evidence="2 3">
    <name type="scientific">Shimia abyssi</name>
    <dbReference type="NCBI Taxonomy" id="1662395"/>
    <lineage>
        <taxon>Bacteria</taxon>
        <taxon>Pseudomonadati</taxon>
        <taxon>Pseudomonadota</taxon>
        <taxon>Alphaproteobacteria</taxon>
        <taxon>Rhodobacterales</taxon>
        <taxon>Roseobacteraceae</taxon>
    </lineage>
</organism>
<dbReference type="PANTHER" id="PTHR43861">
    <property type="entry name" value="TRANS-ACONITATE 2-METHYLTRANSFERASE-RELATED"/>
    <property type="match status" value="1"/>
</dbReference>
<feature type="domain" description="Methyltransferase type 12" evidence="1">
    <location>
        <begin position="44"/>
        <end position="136"/>
    </location>
</feature>
<dbReference type="InterPro" id="IPR013217">
    <property type="entry name" value="Methyltransf_12"/>
</dbReference>
<evidence type="ECO:0000259" key="1">
    <source>
        <dbReference type="Pfam" id="PF08242"/>
    </source>
</evidence>
<dbReference type="Pfam" id="PF08242">
    <property type="entry name" value="Methyltransf_12"/>
    <property type="match status" value="1"/>
</dbReference>
<dbReference type="AlphaFoldDB" id="A0A2P8FBH0"/>
<dbReference type="EMBL" id="PYGJ01000007">
    <property type="protein sequence ID" value="PSL19077.1"/>
    <property type="molecule type" value="Genomic_DNA"/>
</dbReference>
<keyword evidence="2" id="KW-0830">Ubiquinone</keyword>
<evidence type="ECO:0000313" key="3">
    <source>
        <dbReference type="Proteomes" id="UP000240418"/>
    </source>
</evidence>
<sequence>MKTDHTFWDKLAAKYALSPIRDTESYEYTLERTRSYLKETDQILELGCGTAATAIRLAGSAAQVVASDFSSGMLEQGRLRLGEAGVVNVELVQAAPETAPEGPFDMVLALNLLHLIDDLDAALGAVADRTKDGGLFVSKTPCLGEGIKSFKFRLMKVAIPLMQFFGNAPFVRFLSVRDLEAALVRAGFQIIETGNYPVDPVSRYVVARKV</sequence>
<protein>
    <submittedName>
        <fullName evidence="2">Ubiquinone/menaquinone biosynthesis C-methylase UbiE</fullName>
    </submittedName>
</protein>
<dbReference type="RefSeq" id="WP_106608701.1">
    <property type="nucleotide sequence ID" value="NZ_PYGJ01000007.1"/>
</dbReference>